<dbReference type="Gene3D" id="3.40.50.1000">
    <property type="entry name" value="HAD superfamily/HAD-like"/>
    <property type="match status" value="2"/>
</dbReference>
<dbReference type="Pfam" id="PF13242">
    <property type="entry name" value="Hydrolase_like"/>
    <property type="match status" value="1"/>
</dbReference>
<proteinExistence type="predicted"/>
<dbReference type="EMBL" id="JANVFT010000006">
    <property type="protein sequence ID" value="KAJ4500293.1"/>
    <property type="molecule type" value="Genomic_DNA"/>
</dbReference>
<evidence type="ECO:0000313" key="2">
    <source>
        <dbReference type="Proteomes" id="UP001150217"/>
    </source>
</evidence>
<evidence type="ECO:0000313" key="1">
    <source>
        <dbReference type="EMBL" id="KAJ4500293.1"/>
    </source>
</evidence>
<protein>
    <submittedName>
        <fullName evidence="1">HAD-like domain-containing protein</fullName>
    </submittedName>
</protein>
<dbReference type="InterPro" id="IPR036412">
    <property type="entry name" value="HAD-like_sf"/>
</dbReference>
<dbReference type="Proteomes" id="UP001150217">
    <property type="component" value="Unassembled WGS sequence"/>
</dbReference>
<sequence>MLQVQHNAFRSTNFLKSTQALRRSLQTKHVKRPPLGFAFDIDGVLMGGPEPLPKARNALRILNGDNALHAKIPYILLTNGGGYTEYERAQKLSSCLDIQISPSQIIQAHTILKNYVDQYADKAVLCLGGIGDTMRKVAESYGFRKAYTTTDVLAWNSSIWPFIHVSESDLASAKPVDFSRTPISAIFVFHDPRNWGVDVQIMCDVLQSGGLLEGPYVDISTQQSNPIQVVFCNPDLLWKSDFPRPRLGQGAFKASFEAVYKMITGSEYPYVQFGKPTKPTYDYARRVLQNLMEESYGPGELPHMYMIGDNPESDIAGANAAGWSSILVHTGVYDPTTGPPTHRPSREARDVEEAVIWALENTLTGLKSEKA</sequence>
<reference evidence="1" key="1">
    <citation type="submission" date="2022-08" db="EMBL/GenBank/DDBJ databases">
        <title>A Global Phylogenomic Analysis of the Shiitake Genus Lentinula.</title>
        <authorList>
            <consortium name="DOE Joint Genome Institute"/>
            <person name="Sierra-Patev S."/>
            <person name="Min B."/>
            <person name="Naranjo-Ortiz M."/>
            <person name="Looney B."/>
            <person name="Konkel Z."/>
            <person name="Slot J.C."/>
            <person name="Sakamoto Y."/>
            <person name="Steenwyk J.L."/>
            <person name="Rokas A."/>
            <person name="Carro J."/>
            <person name="Camarero S."/>
            <person name="Ferreira P."/>
            <person name="Molpeceres G."/>
            <person name="Ruiz-Duenas F.J."/>
            <person name="Serrano A."/>
            <person name="Henrissat B."/>
            <person name="Drula E."/>
            <person name="Hughes K.W."/>
            <person name="Mata J.L."/>
            <person name="Ishikawa N.K."/>
            <person name="Vargas-Isla R."/>
            <person name="Ushijima S."/>
            <person name="Smith C.A."/>
            <person name="Ahrendt S."/>
            <person name="Andreopoulos W."/>
            <person name="He G."/>
            <person name="Labutti K."/>
            <person name="Lipzen A."/>
            <person name="Ng V."/>
            <person name="Riley R."/>
            <person name="Sandor L."/>
            <person name="Barry K."/>
            <person name="Martinez A.T."/>
            <person name="Xiao Y."/>
            <person name="Gibbons J.G."/>
            <person name="Terashima K."/>
            <person name="Grigoriev I.V."/>
            <person name="Hibbett D.S."/>
        </authorList>
    </citation>
    <scope>NUCLEOTIDE SEQUENCE</scope>
    <source>
        <strain evidence="1">RHP3577 ss4</strain>
    </source>
</reference>
<dbReference type="InterPro" id="IPR006353">
    <property type="entry name" value="HAD-SF_hydro_IIA_CECR5"/>
</dbReference>
<dbReference type="InterPro" id="IPR050324">
    <property type="entry name" value="CDP-alcohol_PTase-I"/>
</dbReference>
<gene>
    <name evidence="1" type="ORF">C8R41DRAFT_914359</name>
</gene>
<comment type="caution">
    <text evidence="1">The sequence shown here is derived from an EMBL/GenBank/DDBJ whole genome shotgun (WGS) entry which is preliminary data.</text>
</comment>
<dbReference type="PANTHER" id="PTHR14269">
    <property type="entry name" value="CDP-DIACYLGLYCEROL--GLYCEROL-3-PHOSPHATE 3-PHOSPHATIDYLTRANSFERASE-RELATED"/>
    <property type="match status" value="1"/>
</dbReference>
<dbReference type="PANTHER" id="PTHR14269:SF4">
    <property type="entry name" value="CAT EYE SYNDROME CRITICAL REGION PROTEIN 5"/>
    <property type="match status" value="1"/>
</dbReference>
<dbReference type="SUPFAM" id="SSF56784">
    <property type="entry name" value="HAD-like"/>
    <property type="match status" value="1"/>
</dbReference>
<dbReference type="InterPro" id="IPR023214">
    <property type="entry name" value="HAD_sf"/>
</dbReference>
<dbReference type="NCBIfam" id="TIGR01456">
    <property type="entry name" value="CECR5"/>
    <property type="match status" value="1"/>
</dbReference>
<name>A0ABQ8VV94_9AGAR</name>
<accession>A0ABQ8VV94</accession>
<organism evidence="1 2">
    <name type="scientific">Lentinula lateritia</name>
    <dbReference type="NCBI Taxonomy" id="40482"/>
    <lineage>
        <taxon>Eukaryota</taxon>
        <taxon>Fungi</taxon>
        <taxon>Dikarya</taxon>
        <taxon>Basidiomycota</taxon>
        <taxon>Agaricomycotina</taxon>
        <taxon>Agaricomycetes</taxon>
        <taxon>Agaricomycetidae</taxon>
        <taxon>Agaricales</taxon>
        <taxon>Marasmiineae</taxon>
        <taxon>Omphalotaceae</taxon>
        <taxon>Lentinula</taxon>
    </lineage>
</organism>
<keyword evidence="2" id="KW-1185">Reference proteome</keyword>
<dbReference type="InterPro" id="IPR006357">
    <property type="entry name" value="HAD-SF_hydro_IIA"/>
</dbReference>
<dbReference type="Pfam" id="PF13344">
    <property type="entry name" value="Hydrolase_6"/>
    <property type="match status" value="1"/>
</dbReference>
<dbReference type="NCBIfam" id="TIGR01460">
    <property type="entry name" value="HAD-SF-IIA"/>
    <property type="match status" value="1"/>
</dbReference>